<keyword evidence="7" id="KW-0378">Hydrolase</keyword>
<evidence type="ECO:0000256" key="22">
    <source>
        <dbReference type="ARBA" id="ARBA00081533"/>
    </source>
</evidence>
<dbReference type="GO" id="GO:0047617">
    <property type="term" value="F:fatty acyl-CoA hydrolase activity"/>
    <property type="evidence" value="ECO:0007669"/>
    <property type="project" value="InterPro"/>
</dbReference>
<comment type="caution">
    <text evidence="25">The sequence shown here is derived from an EMBL/GenBank/DDBJ whole genome shotgun (WGS) entry which is preliminary data.</text>
</comment>
<dbReference type="InterPro" id="IPR039298">
    <property type="entry name" value="ACOT13"/>
</dbReference>
<dbReference type="GO" id="GO:0005634">
    <property type="term" value="C:nucleus"/>
    <property type="evidence" value="ECO:0007669"/>
    <property type="project" value="UniProtKB-SubCell"/>
</dbReference>
<evidence type="ECO:0000256" key="12">
    <source>
        <dbReference type="ARBA" id="ARBA00023242"/>
    </source>
</evidence>
<evidence type="ECO:0000313" key="25">
    <source>
        <dbReference type="EMBL" id="GFO21051.1"/>
    </source>
</evidence>
<dbReference type="AlphaFoldDB" id="A0AAV4BKX7"/>
<organism evidence="25 26">
    <name type="scientific">Plakobranchus ocellatus</name>
    <dbReference type="NCBI Taxonomy" id="259542"/>
    <lineage>
        <taxon>Eukaryota</taxon>
        <taxon>Metazoa</taxon>
        <taxon>Spiralia</taxon>
        <taxon>Lophotrochozoa</taxon>
        <taxon>Mollusca</taxon>
        <taxon>Gastropoda</taxon>
        <taxon>Heterobranchia</taxon>
        <taxon>Euthyneura</taxon>
        <taxon>Panpulmonata</taxon>
        <taxon>Sacoglossa</taxon>
        <taxon>Placobranchoidea</taxon>
        <taxon>Plakobranchidae</taxon>
        <taxon>Plakobranchus</taxon>
    </lineage>
</organism>
<dbReference type="SUPFAM" id="SSF54637">
    <property type="entry name" value="Thioesterase/thiol ester dehydrase-isomerase"/>
    <property type="match status" value="1"/>
</dbReference>
<evidence type="ECO:0000256" key="15">
    <source>
        <dbReference type="ARBA" id="ARBA00048074"/>
    </source>
</evidence>
<keyword evidence="6" id="KW-0963">Cytoplasm</keyword>
<evidence type="ECO:0000256" key="16">
    <source>
        <dbReference type="ARBA" id="ARBA00050199"/>
    </source>
</evidence>
<sequence>MGRLLGHRDTPRQKAVKRHCNKNHPFSGTSKYEKVFMAGKSGGKLALEAVKALVAQRVNSSGFESIFKQMNVVSASDGKCCCELKVQPNMLNVAGNLHGGVTAALVDAVSTYALTTTGQGRPGSSIELNVSYLRPIKKDDSIVISAQTLRCGSTLAVCTVDLTNKSNGQLVAHGKHCKYVGETKAQRLVQKKDTLSDS</sequence>
<dbReference type="PANTHER" id="PTHR21660">
    <property type="entry name" value="THIOESTERASE SUPERFAMILY MEMBER-RELATED"/>
    <property type="match status" value="1"/>
</dbReference>
<reference evidence="25 26" key="1">
    <citation type="journal article" date="2021" name="Elife">
        <title>Chloroplast acquisition without the gene transfer in kleptoplastic sea slugs, Plakobranchus ocellatus.</title>
        <authorList>
            <person name="Maeda T."/>
            <person name="Takahashi S."/>
            <person name="Yoshida T."/>
            <person name="Shimamura S."/>
            <person name="Takaki Y."/>
            <person name="Nagai Y."/>
            <person name="Toyoda A."/>
            <person name="Suzuki Y."/>
            <person name="Arimoto A."/>
            <person name="Ishii H."/>
            <person name="Satoh N."/>
            <person name="Nishiyama T."/>
            <person name="Hasebe M."/>
            <person name="Maruyama T."/>
            <person name="Minagawa J."/>
            <person name="Obokata J."/>
            <person name="Shigenobu S."/>
        </authorList>
    </citation>
    <scope>NUCLEOTIDE SEQUENCE [LARGE SCALE GENOMIC DNA]</scope>
</reference>
<evidence type="ECO:0000256" key="18">
    <source>
        <dbReference type="ARBA" id="ARBA00058205"/>
    </source>
</evidence>
<dbReference type="Pfam" id="PF03061">
    <property type="entry name" value="4HBT"/>
    <property type="match status" value="1"/>
</dbReference>
<comment type="similarity">
    <text evidence="5">Belongs to the thioesterase PaaI family.</text>
</comment>
<dbReference type="InterPro" id="IPR003736">
    <property type="entry name" value="PAAI_dom"/>
</dbReference>
<evidence type="ECO:0000256" key="23">
    <source>
        <dbReference type="ARBA" id="ARBA00083956"/>
    </source>
</evidence>
<evidence type="ECO:0000256" key="11">
    <source>
        <dbReference type="ARBA" id="ARBA00023212"/>
    </source>
</evidence>
<keyword evidence="10" id="KW-0496">Mitochondrion</keyword>
<evidence type="ECO:0000256" key="7">
    <source>
        <dbReference type="ARBA" id="ARBA00022801"/>
    </source>
</evidence>
<evidence type="ECO:0000256" key="20">
    <source>
        <dbReference type="ARBA" id="ARBA00067273"/>
    </source>
</evidence>
<dbReference type="PANTHER" id="PTHR21660:SF1">
    <property type="entry name" value="ACYL-COENZYME A THIOESTERASE 13"/>
    <property type="match status" value="1"/>
</dbReference>
<dbReference type="CDD" id="cd03443">
    <property type="entry name" value="PaaI_thioesterase"/>
    <property type="match status" value="1"/>
</dbReference>
<gene>
    <name evidence="25" type="ORF">PoB_004755600</name>
</gene>
<evidence type="ECO:0000256" key="1">
    <source>
        <dbReference type="ARBA" id="ARBA00004123"/>
    </source>
</evidence>
<evidence type="ECO:0000256" key="19">
    <source>
        <dbReference type="ARBA" id="ARBA00064709"/>
    </source>
</evidence>
<proteinExistence type="inferred from homology"/>
<evidence type="ECO:0000256" key="9">
    <source>
        <dbReference type="ARBA" id="ARBA00023098"/>
    </source>
</evidence>
<evidence type="ECO:0000256" key="8">
    <source>
        <dbReference type="ARBA" id="ARBA00022990"/>
    </source>
</evidence>
<dbReference type="NCBIfam" id="TIGR00369">
    <property type="entry name" value="unchar_dom_1"/>
    <property type="match status" value="1"/>
</dbReference>
<dbReference type="GO" id="GO:0005739">
    <property type="term" value="C:mitochondrion"/>
    <property type="evidence" value="ECO:0007669"/>
    <property type="project" value="UniProtKB-SubCell"/>
</dbReference>
<keyword evidence="12" id="KW-0539">Nucleus</keyword>
<dbReference type="GO" id="GO:0005829">
    <property type="term" value="C:cytosol"/>
    <property type="evidence" value="ECO:0007669"/>
    <property type="project" value="UniProtKB-SubCell"/>
</dbReference>
<evidence type="ECO:0000256" key="4">
    <source>
        <dbReference type="ARBA" id="ARBA00004514"/>
    </source>
</evidence>
<dbReference type="GO" id="GO:0006629">
    <property type="term" value="P:lipid metabolic process"/>
    <property type="evidence" value="ECO:0007669"/>
    <property type="project" value="UniProtKB-KW"/>
</dbReference>
<evidence type="ECO:0000256" key="13">
    <source>
        <dbReference type="ARBA" id="ARBA00047588"/>
    </source>
</evidence>
<name>A0AAV4BKX7_9GAST</name>
<evidence type="ECO:0000256" key="3">
    <source>
        <dbReference type="ARBA" id="ARBA00004186"/>
    </source>
</evidence>
<dbReference type="Gene3D" id="3.10.129.10">
    <property type="entry name" value="Hotdog Thioesterase"/>
    <property type="match status" value="1"/>
</dbReference>
<dbReference type="GO" id="GO:0005819">
    <property type="term" value="C:spindle"/>
    <property type="evidence" value="ECO:0007669"/>
    <property type="project" value="UniProtKB-SubCell"/>
</dbReference>
<comment type="catalytic activity">
    <reaction evidence="16">
        <text>hexanoyl-CoA + H2O = hexanoate + CoA + H(+)</text>
        <dbReference type="Rhea" id="RHEA:40115"/>
        <dbReference type="ChEBI" id="CHEBI:15377"/>
        <dbReference type="ChEBI" id="CHEBI:15378"/>
        <dbReference type="ChEBI" id="CHEBI:17120"/>
        <dbReference type="ChEBI" id="CHEBI:57287"/>
        <dbReference type="ChEBI" id="CHEBI:62620"/>
    </reaction>
    <physiologicalReaction direction="left-to-right" evidence="16">
        <dbReference type="Rhea" id="RHEA:40116"/>
    </physiologicalReaction>
</comment>
<dbReference type="InterPro" id="IPR006683">
    <property type="entry name" value="Thioestr_dom"/>
</dbReference>
<keyword evidence="9" id="KW-0443">Lipid metabolism</keyword>
<keyword evidence="26" id="KW-1185">Reference proteome</keyword>
<protein>
    <recommendedName>
        <fullName evidence="20">Acyl-coenzyme A thioesterase 13</fullName>
    </recommendedName>
    <alternativeName>
        <fullName evidence="22">Hotdog-fold thioesterase superfamily member 2</fullName>
    </alternativeName>
    <alternativeName>
        <fullName evidence="21">Palmitoyl-CoA hydrolase</fullName>
    </alternativeName>
    <alternativeName>
        <fullName evidence="23">Thioesterase superfamily member 2</fullName>
    </alternativeName>
</protein>
<accession>A0AAV4BKX7</accession>
<dbReference type="InterPro" id="IPR029069">
    <property type="entry name" value="HotDog_dom_sf"/>
</dbReference>
<comment type="subcellular location">
    <subcellularLocation>
        <location evidence="3">Cytoplasm</location>
        <location evidence="3">Cytoskeleton</location>
        <location evidence="3">Spindle</location>
    </subcellularLocation>
    <subcellularLocation>
        <location evidence="4">Cytoplasm</location>
        <location evidence="4">Cytosol</location>
    </subcellularLocation>
    <subcellularLocation>
        <location evidence="2">Mitochondrion</location>
    </subcellularLocation>
    <subcellularLocation>
        <location evidence="1">Nucleus</location>
    </subcellularLocation>
</comment>
<keyword evidence="8" id="KW-0007">Acetylation</keyword>
<comment type="subunit">
    <text evidence="19">Homotetramer. Interacts with PCTP.</text>
</comment>
<keyword evidence="11" id="KW-0206">Cytoskeleton</keyword>
<evidence type="ECO:0000256" key="10">
    <source>
        <dbReference type="ARBA" id="ARBA00023128"/>
    </source>
</evidence>
<comment type="catalytic activity">
    <reaction evidence="15">
        <text>dodecanoyl-CoA + H2O = dodecanoate + CoA + H(+)</text>
        <dbReference type="Rhea" id="RHEA:30135"/>
        <dbReference type="ChEBI" id="CHEBI:15377"/>
        <dbReference type="ChEBI" id="CHEBI:15378"/>
        <dbReference type="ChEBI" id="CHEBI:18262"/>
        <dbReference type="ChEBI" id="CHEBI:57287"/>
        <dbReference type="ChEBI" id="CHEBI:57375"/>
    </reaction>
    <physiologicalReaction direction="left-to-right" evidence="15">
        <dbReference type="Rhea" id="RHEA:30136"/>
    </physiologicalReaction>
</comment>
<evidence type="ECO:0000313" key="26">
    <source>
        <dbReference type="Proteomes" id="UP000735302"/>
    </source>
</evidence>
<evidence type="ECO:0000259" key="24">
    <source>
        <dbReference type="Pfam" id="PF03061"/>
    </source>
</evidence>
<dbReference type="Proteomes" id="UP000735302">
    <property type="component" value="Unassembled WGS sequence"/>
</dbReference>
<evidence type="ECO:0000256" key="21">
    <source>
        <dbReference type="ARBA" id="ARBA00075657"/>
    </source>
</evidence>
<feature type="domain" description="Thioesterase" evidence="24">
    <location>
        <begin position="95"/>
        <end position="169"/>
    </location>
</feature>
<evidence type="ECO:0000256" key="17">
    <source>
        <dbReference type="ARBA" id="ARBA00052976"/>
    </source>
</evidence>
<evidence type="ECO:0000256" key="5">
    <source>
        <dbReference type="ARBA" id="ARBA00008324"/>
    </source>
</evidence>
<evidence type="ECO:0000256" key="14">
    <source>
        <dbReference type="ARBA" id="ARBA00047969"/>
    </source>
</evidence>
<dbReference type="EMBL" id="BLXT01005251">
    <property type="protein sequence ID" value="GFO21051.1"/>
    <property type="molecule type" value="Genomic_DNA"/>
</dbReference>
<evidence type="ECO:0000256" key="6">
    <source>
        <dbReference type="ARBA" id="ARBA00022490"/>
    </source>
</evidence>
<comment type="function">
    <text evidence="18">Catalyzes the hydrolysis of acyl-CoAs into free fatty acids and coenzyme A (CoASH), regulating their respective intracellular levels. Has acyl-CoA thioesterase activity towards medium (C12) and long-chain (C18) fatty acyl-CoA substrates. Can also hydrolyze 3-hydroxyphenylacetyl-CoA and 3,4-dihydroxyphenylacetyl-CoA (in vitro). May play a role in controlling adaptive thermogenesis.</text>
</comment>
<dbReference type="FunFam" id="3.10.129.10:FF:000021">
    <property type="entry name" value="Acyl-coenzyme A thioesterase 13"/>
    <property type="match status" value="1"/>
</dbReference>
<comment type="catalytic activity">
    <reaction evidence="13">
        <text>octanoyl-CoA + H2O = octanoate + CoA + H(+)</text>
        <dbReference type="Rhea" id="RHEA:30143"/>
        <dbReference type="ChEBI" id="CHEBI:15377"/>
        <dbReference type="ChEBI" id="CHEBI:15378"/>
        <dbReference type="ChEBI" id="CHEBI:25646"/>
        <dbReference type="ChEBI" id="CHEBI:57287"/>
        <dbReference type="ChEBI" id="CHEBI:57386"/>
    </reaction>
    <physiologicalReaction direction="left-to-right" evidence="13">
        <dbReference type="Rhea" id="RHEA:30144"/>
    </physiologicalReaction>
</comment>
<comment type="catalytic activity">
    <reaction evidence="17">
        <text>a fatty acyl-CoA + H2O = a fatty acid + CoA + H(+)</text>
        <dbReference type="Rhea" id="RHEA:16781"/>
        <dbReference type="ChEBI" id="CHEBI:15377"/>
        <dbReference type="ChEBI" id="CHEBI:15378"/>
        <dbReference type="ChEBI" id="CHEBI:28868"/>
        <dbReference type="ChEBI" id="CHEBI:57287"/>
        <dbReference type="ChEBI" id="CHEBI:77636"/>
    </reaction>
    <physiologicalReaction direction="left-to-right" evidence="17">
        <dbReference type="Rhea" id="RHEA:16782"/>
    </physiologicalReaction>
</comment>
<evidence type="ECO:0000256" key="2">
    <source>
        <dbReference type="ARBA" id="ARBA00004173"/>
    </source>
</evidence>
<comment type="catalytic activity">
    <reaction evidence="14">
        <text>decanoyl-CoA + H2O = decanoate + CoA + H(+)</text>
        <dbReference type="Rhea" id="RHEA:40059"/>
        <dbReference type="ChEBI" id="CHEBI:15377"/>
        <dbReference type="ChEBI" id="CHEBI:15378"/>
        <dbReference type="ChEBI" id="CHEBI:27689"/>
        <dbReference type="ChEBI" id="CHEBI:57287"/>
        <dbReference type="ChEBI" id="CHEBI:61430"/>
    </reaction>
    <physiologicalReaction direction="left-to-right" evidence="14">
        <dbReference type="Rhea" id="RHEA:40060"/>
    </physiologicalReaction>
</comment>